<dbReference type="SMART" id="SM00345">
    <property type="entry name" value="HTH_GNTR"/>
    <property type="match status" value="1"/>
</dbReference>
<comment type="similarity">
    <text evidence="1">In the C-terminal section; belongs to the class-I pyridoxal-phosphate-dependent aminotransferase family.</text>
</comment>
<sequence>MPKGTLALDPAGMSVDRGQPLVPQLHAQLKARILSGQLAAGARLPTTRALAGALGLSRNTVVRVYEQLLDEGYIKGRTGDGSYVSELHGASAHAPKAAEPLRMPDGPLWQRLQAYQPARMPEGPARAFRYGMPALDLFPAEVWSRLHARFWRHPASRALGYSDPAGLPRLRRQVADYLSHARGLNCEPEQVIITTGSQQAISLAALALLRAGDRVATESPGYRAAAAALGLLGNQVLRVPLDEQGLRVGALEALGPCRLVYVTPSHQFPSGVTMTPARRLELLDWARRHDAFVIEDDYDGEYRYTGVPLAPLAALDASGRTLYVGTFSKLLFPGLRLGYLLAPPGWAETLARLRAVLDRHSGIADQHVLADFIEQGHFLRHVRRVRRAALTRRDALLESWQRAFGQALPLRPVAAGLHALLPLESPAQEALYLRLAEQQGIELGALRQIGAVPAASQLAGLVLGFAPVPEAQIQSAVQTLARAWRKA</sequence>
<dbReference type="PANTHER" id="PTHR46577">
    <property type="entry name" value="HTH-TYPE TRANSCRIPTIONAL REGULATORY PROTEIN GABR"/>
    <property type="match status" value="1"/>
</dbReference>
<evidence type="ECO:0000313" key="7">
    <source>
        <dbReference type="EMBL" id="WIT11633.1"/>
    </source>
</evidence>
<dbReference type="Proteomes" id="UP001177769">
    <property type="component" value="Chromosome"/>
</dbReference>
<dbReference type="SUPFAM" id="SSF53383">
    <property type="entry name" value="PLP-dependent transferases"/>
    <property type="match status" value="1"/>
</dbReference>
<keyword evidence="7" id="KW-0032">Aminotransferase</keyword>
<gene>
    <name evidence="7" type="ORF">PFX98_22525</name>
</gene>
<dbReference type="CDD" id="cd07377">
    <property type="entry name" value="WHTH_GntR"/>
    <property type="match status" value="1"/>
</dbReference>
<dbReference type="GO" id="GO:0003700">
    <property type="term" value="F:DNA-binding transcription factor activity"/>
    <property type="evidence" value="ECO:0007669"/>
    <property type="project" value="InterPro"/>
</dbReference>
<keyword evidence="5" id="KW-0804">Transcription</keyword>
<dbReference type="InterPro" id="IPR004839">
    <property type="entry name" value="Aminotransferase_I/II_large"/>
</dbReference>
<dbReference type="Gene3D" id="3.40.640.10">
    <property type="entry name" value="Type I PLP-dependent aspartate aminotransferase-like (Major domain)"/>
    <property type="match status" value="1"/>
</dbReference>
<evidence type="ECO:0000256" key="1">
    <source>
        <dbReference type="ARBA" id="ARBA00005384"/>
    </source>
</evidence>
<dbReference type="PANTHER" id="PTHR46577:SF1">
    <property type="entry name" value="HTH-TYPE TRANSCRIPTIONAL REGULATORY PROTEIN GABR"/>
    <property type="match status" value="1"/>
</dbReference>
<evidence type="ECO:0000256" key="4">
    <source>
        <dbReference type="ARBA" id="ARBA00023125"/>
    </source>
</evidence>
<name>A0AA95SKZ2_9BURK</name>
<dbReference type="GO" id="GO:0030170">
    <property type="term" value="F:pyridoxal phosphate binding"/>
    <property type="evidence" value="ECO:0007669"/>
    <property type="project" value="InterPro"/>
</dbReference>
<dbReference type="AlphaFoldDB" id="A0AA95SKZ2"/>
<dbReference type="EMBL" id="CP116346">
    <property type="protein sequence ID" value="WIT11633.1"/>
    <property type="molecule type" value="Genomic_DNA"/>
</dbReference>
<evidence type="ECO:0000256" key="3">
    <source>
        <dbReference type="ARBA" id="ARBA00023015"/>
    </source>
</evidence>
<proteinExistence type="inferred from homology"/>
<dbReference type="InterPro" id="IPR000524">
    <property type="entry name" value="Tscrpt_reg_HTH_GntR"/>
</dbReference>
<dbReference type="CDD" id="cd00609">
    <property type="entry name" value="AAT_like"/>
    <property type="match status" value="1"/>
</dbReference>
<dbReference type="KEGG" id="pais:PFX98_22525"/>
<organism evidence="7 8">
    <name type="scientific">Paucibacter sediminis</name>
    <dbReference type="NCBI Taxonomy" id="3019553"/>
    <lineage>
        <taxon>Bacteria</taxon>
        <taxon>Pseudomonadati</taxon>
        <taxon>Pseudomonadota</taxon>
        <taxon>Betaproteobacteria</taxon>
        <taxon>Burkholderiales</taxon>
        <taxon>Sphaerotilaceae</taxon>
        <taxon>Roseateles</taxon>
    </lineage>
</organism>
<keyword evidence="3" id="KW-0805">Transcription regulation</keyword>
<dbReference type="InterPro" id="IPR015421">
    <property type="entry name" value="PyrdxlP-dep_Trfase_major"/>
</dbReference>
<keyword evidence="7" id="KW-0808">Transferase</keyword>
<dbReference type="RefSeq" id="WP_285232718.1">
    <property type="nucleotide sequence ID" value="NZ_CP116346.1"/>
</dbReference>
<protein>
    <submittedName>
        <fullName evidence="7">PLP-dependent aminotransferase family protein</fullName>
    </submittedName>
</protein>
<keyword evidence="2" id="KW-0663">Pyridoxal phosphate</keyword>
<evidence type="ECO:0000313" key="8">
    <source>
        <dbReference type="Proteomes" id="UP001177769"/>
    </source>
</evidence>
<evidence type="ECO:0000256" key="2">
    <source>
        <dbReference type="ARBA" id="ARBA00022898"/>
    </source>
</evidence>
<dbReference type="GO" id="GO:0008483">
    <property type="term" value="F:transaminase activity"/>
    <property type="evidence" value="ECO:0007669"/>
    <property type="project" value="UniProtKB-KW"/>
</dbReference>
<dbReference type="Pfam" id="PF00392">
    <property type="entry name" value="GntR"/>
    <property type="match status" value="1"/>
</dbReference>
<keyword evidence="8" id="KW-1185">Reference proteome</keyword>
<reference evidence="7" key="1">
    <citation type="submission" date="2023-01" db="EMBL/GenBank/DDBJ databases">
        <title>Whole genome sequence of Paucibacter sp. S2-9 isolated from pond sediment.</title>
        <authorList>
            <person name="Jung J.Y."/>
        </authorList>
    </citation>
    <scope>NUCLEOTIDE SEQUENCE</scope>
    <source>
        <strain evidence="7">S2-9</strain>
    </source>
</reference>
<dbReference type="Gene3D" id="1.10.10.10">
    <property type="entry name" value="Winged helix-like DNA-binding domain superfamily/Winged helix DNA-binding domain"/>
    <property type="match status" value="1"/>
</dbReference>
<dbReference type="InterPro" id="IPR015424">
    <property type="entry name" value="PyrdxlP-dep_Trfase"/>
</dbReference>
<dbReference type="PROSITE" id="PS50949">
    <property type="entry name" value="HTH_GNTR"/>
    <property type="match status" value="1"/>
</dbReference>
<dbReference type="InterPro" id="IPR051446">
    <property type="entry name" value="HTH_trans_reg/aminotransferase"/>
</dbReference>
<dbReference type="InterPro" id="IPR036388">
    <property type="entry name" value="WH-like_DNA-bd_sf"/>
</dbReference>
<dbReference type="GO" id="GO:0003677">
    <property type="term" value="F:DNA binding"/>
    <property type="evidence" value="ECO:0007669"/>
    <property type="project" value="UniProtKB-KW"/>
</dbReference>
<accession>A0AA95SKZ2</accession>
<dbReference type="Pfam" id="PF00155">
    <property type="entry name" value="Aminotran_1_2"/>
    <property type="match status" value="1"/>
</dbReference>
<evidence type="ECO:0000256" key="5">
    <source>
        <dbReference type="ARBA" id="ARBA00023163"/>
    </source>
</evidence>
<dbReference type="InterPro" id="IPR036390">
    <property type="entry name" value="WH_DNA-bd_sf"/>
</dbReference>
<dbReference type="SUPFAM" id="SSF46785">
    <property type="entry name" value="Winged helix' DNA-binding domain"/>
    <property type="match status" value="1"/>
</dbReference>
<evidence type="ECO:0000259" key="6">
    <source>
        <dbReference type="PROSITE" id="PS50949"/>
    </source>
</evidence>
<feature type="domain" description="HTH gntR-type" evidence="6">
    <location>
        <begin position="19"/>
        <end position="87"/>
    </location>
</feature>
<keyword evidence="4" id="KW-0238">DNA-binding</keyword>